<sequence>MQIPELSEFVLVGGTNLSLKFGHRISIDLHLFTNTEFDREEVFTGIVTALPQTIKIDERKQTIWLTIEGVKVDVILHKYPYIRPIQIIDAIRFMSVEDIIPMKLEAMATRGAKKDFWDIAELLNYYNLQTMLEFYELKYPNSDIGHIIRSMTYFVDAEVQKDDPEDLKGITWAQVKSKIKKTVELFVRQQL</sequence>
<evidence type="ECO:0000313" key="2">
    <source>
        <dbReference type="Proteomes" id="UP000293162"/>
    </source>
</evidence>
<dbReference type="InterPro" id="IPR014942">
    <property type="entry name" value="AbiEii"/>
</dbReference>
<dbReference type="EMBL" id="SEWF01000008">
    <property type="protein sequence ID" value="RYU96396.1"/>
    <property type="molecule type" value="Genomic_DNA"/>
</dbReference>
<name>A0A4Q5M234_9BACT</name>
<protein>
    <recommendedName>
        <fullName evidence="3">Nucleotidyl transferase AbiEii/AbiGii toxin family protein</fullName>
    </recommendedName>
</protein>
<dbReference type="OrthoDB" id="9796281at2"/>
<comment type="caution">
    <text evidence="1">The sequence shown here is derived from an EMBL/GenBank/DDBJ whole genome shotgun (WGS) entry which is preliminary data.</text>
</comment>
<proteinExistence type="predicted"/>
<reference evidence="1 2" key="1">
    <citation type="submission" date="2019-02" db="EMBL/GenBank/DDBJ databases">
        <title>Bacterial novel species Emticicia sp. 17J42-9 isolated from soil.</title>
        <authorList>
            <person name="Jung H.-Y."/>
        </authorList>
    </citation>
    <scope>NUCLEOTIDE SEQUENCE [LARGE SCALE GENOMIC DNA]</scope>
    <source>
        <strain evidence="1 2">17J42-9</strain>
    </source>
</reference>
<keyword evidence="2" id="KW-1185">Reference proteome</keyword>
<organism evidence="1 2">
    <name type="scientific">Emticicia agri</name>
    <dbReference type="NCBI Taxonomy" id="2492393"/>
    <lineage>
        <taxon>Bacteria</taxon>
        <taxon>Pseudomonadati</taxon>
        <taxon>Bacteroidota</taxon>
        <taxon>Cytophagia</taxon>
        <taxon>Cytophagales</taxon>
        <taxon>Leadbetterellaceae</taxon>
        <taxon>Emticicia</taxon>
    </lineage>
</organism>
<dbReference type="Pfam" id="PF08843">
    <property type="entry name" value="AbiEii"/>
    <property type="match status" value="1"/>
</dbReference>
<dbReference type="Proteomes" id="UP000293162">
    <property type="component" value="Unassembled WGS sequence"/>
</dbReference>
<dbReference type="AlphaFoldDB" id="A0A4Q5M234"/>
<gene>
    <name evidence="1" type="ORF">EWM59_07205</name>
</gene>
<accession>A0A4Q5M234</accession>
<evidence type="ECO:0000313" key="1">
    <source>
        <dbReference type="EMBL" id="RYU96396.1"/>
    </source>
</evidence>
<evidence type="ECO:0008006" key="3">
    <source>
        <dbReference type="Google" id="ProtNLM"/>
    </source>
</evidence>